<dbReference type="Gene3D" id="3.40.50.720">
    <property type="entry name" value="NAD(P)-binding Rossmann-like Domain"/>
    <property type="match status" value="1"/>
</dbReference>
<evidence type="ECO:0000259" key="1">
    <source>
        <dbReference type="Pfam" id="PF02625"/>
    </source>
</evidence>
<sequence length="360" mass="38178">MLMRAMLEQLTALAGQGPVALARVVDTTGPGPREAGAAMIVTRSGEVVGSLSGGCIEAAVVETARQVLATGQAVTDRFGYADGDGLAVGLTCGGEMEVFVEQVGPEHLPLLSELHRRITEGSPVALATRLDATAEWKLSHTGTTEPWHGVDRDVLALLAAGHSGVVGADECEADASPRPRVFVQVFATPARMILAGANDFVRALSRTGRQLGYRVTVVDARETFATPARFPSAHEVVVDWPHRYLRTEHEAGRIDGRTVVCVLTHDTKFDVPTIVAALSITEIAFVGALGSRRTHAERTDRLRAAGVTESSLARLKSPLGLDLNARTPDETAISIAAQILADRGNASARPLDRTDGPIHR</sequence>
<protein>
    <recommendedName>
        <fullName evidence="5">Xanthine dehydrogenase</fullName>
    </recommendedName>
</protein>
<organism evidence="3 4">
    <name type="scientific">Nocardia ninae NBRC 108245</name>
    <dbReference type="NCBI Taxonomy" id="1210091"/>
    <lineage>
        <taxon>Bacteria</taxon>
        <taxon>Bacillati</taxon>
        <taxon>Actinomycetota</taxon>
        <taxon>Actinomycetes</taxon>
        <taxon>Mycobacteriales</taxon>
        <taxon>Nocardiaceae</taxon>
        <taxon>Nocardia</taxon>
    </lineage>
</organism>
<dbReference type="Pfam" id="PF13478">
    <property type="entry name" value="XdhC_C"/>
    <property type="match status" value="1"/>
</dbReference>
<dbReference type="EMBL" id="BJXA01000045">
    <property type="protein sequence ID" value="GEM41080.1"/>
    <property type="molecule type" value="Genomic_DNA"/>
</dbReference>
<keyword evidence="4" id="KW-1185">Reference proteome</keyword>
<dbReference type="PANTHER" id="PTHR30388:SF4">
    <property type="entry name" value="MOLYBDENUM COFACTOR INSERTION CHAPERONE PAOD"/>
    <property type="match status" value="1"/>
</dbReference>
<feature type="domain" description="XdhC- CoxI" evidence="1">
    <location>
        <begin position="13"/>
        <end position="78"/>
    </location>
</feature>
<accession>A0A511MKB8</accession>
<proteinExistence type="predicted"/>
<dbReference type="InterPro" id="IPR003777">
    <property type="entry name" value="XdhC_CoxI"/>
</dbReference>
<name>A0A511MKB8_9NOCA</name>
<comment type="caution">
    <text evidence="3">The sequence shown here is derived from an EMBL/GenBank/DDBJ whole genome shotgun (WGS) entry which is preliminary data.</text>
</comment>
<feature type="domain" description="XdhC Rossmann" evidence="2">
    <location>
        <begin position="192"/>
        <end position="339"/>
    </location>
</feature>
<reference evidence="3 4" key="1">
    <citation type="submission" date="2019-07" db="EMBL/GenBank/DDBJ databases">
        <title>Whole genome shotgun sequence of Nocardia ninae NBRC 108245.</title>
        <authorList>
            <person name="Hosoyama A."/>
            <person name="Uohara A."/>
            <person name="Ohji S."/>
            <person name="Ichikawa N."/>
        </authorList>
    </citation>
    <scope>NUCLEOTIDE SEQUENCE [LARGE SCALE GENOMIC DNA]</scope>
    <source>
        <strain evidence="3 4">NBRC 108245</strain>
    </source>
</reference>
<evidence type="ECO:0000313" key="3">
    <source>
        <dbReference type="EMBL" id="GEM41080.1"/>
    </source>
</evidence>
<dbReference type="Proteomes" id="UP000321424">
    <property type="component" value="Unassembled WGS sequence"/>
</dbReference>
<evidence type="ECO:0000259" key="2">
    <source>
        <dbReference type="Pfam" id="PF13478"/>
    </source>
</evidence>
<dbReference type="Pfam" id="PF02625">
    <property type="entry name" value="XdhC_CoxI"/>
    <property type="match status" value="1"/>
</dbReference>
<dbReference type="InterPro" id="IPR052698">
    <property type="entry name" value="MoCofactor_Util/Proc"/>
</dbReference>
<dbReference type="AlphaFoldDB" id="A0A511MKB8"/>
<gene>
    <name evidence="3" type="ORF">NN4_55990</name>
</gene>
<evidence type="ECO:0000313" key="4">
    <source>
        <dbReference type="Proteomes" id="UP000321424"/>
    </source>
</evidence>
<evidence type="ECO:0008006" key="5">
    <source>
        <dbReference type="Google" id="ProtNLM"/>
    </source>
</evidence>
<dbReference type="PANTHER" id="PTHR30388">
    <property type="entry name" value="ALDEHYDE OXIDOREDUCTASE MOLYBDENUM COFACTOR ASSEMBLY PROTEIN"/>
    <property type="match status" value="1"/>
</dbReference>
<dbReference type="InterPro" id="IPR027051">
    <property type="entry name" value="XdhC_Rossmann_dom"/>
</dbReference>